<feature type="domain" description="PhoD-like phosphatase metallophosphatase" evidence="1">
    <location>
        <begin position="158"/>
        <end position="396"/>
    </location>
</feature>
<dbReference type="InterPro" id="IPR018946">
    <property type="entry name" value="PhoD-like_MPP"/>
</dbReference>
<comment type="caution">
    <text evidence="3">The sequence shown here is derived from an EMBL/GenBank/DDBJ whole genome shotgun (WGS) entry which is preliminary data.</text>
</comment>
<name>A0A7V3E6V8_9BACT</name>
<gene>
    <name evidence="3" type="ORF">ENS31_04130</name>
</gene>
<dbReference type="Pfam" id="PF25077">
    <property type="entry name" value="DUF7800"/>
    <property type="match status" value="1"/>
</dbReference>
<evidence type="ECO:0000259" key="2">
    <source>
        <dbReference type="Pfam" id="PF25077"/>
    </source>
</evidence>
<organism evidence="3">
    <name type="scientific">Ignavibacterium album</name>
    <dbReference type="NCBI Taxonomy" id="591197"/>
    <lineage>
        <taxon>Bacteria</taxon>
        <taxon>Pseudomonadati</taxon>
        <taxon>Ignavibacteriota</taxon>
        <taxon>Ignavibacteria</taxon>
        <taxon>Ignavibacteriales</taxon>
        <taxon>Ignavibacteriaceae</taxon>
        <taxon>Ignavibacterium</taxon>
    </lineage>
</organism>
<dbReference type="EMBL" id="DSUJ01000008">
    <property type="protein sequence ID" value="HFI90707.1"/>
    <property type="molecule type" value="Genomic_DNA"/>
</dbReference>
<dbReference type="Gene3D" id="3.60.21.70">
    <property type="entry name" value="PhoD-like phosphatase"/>
    <property type="match status" value="1"/>
</dbReference>
<dbReference type="CDD" id="cd07389">
    <property type="entry name" value="MPP_PhoD"/>
    <property type="match status" value="1"/>
</dbReference>
<reference evidence="3" key="1">
    <citation type="journal article" date="2020" name="mSystems">
        <title>Genome- and Community-Level Interaction Insights into Carbon Utilization and Element Cycling Functions of Hydrothermarchaeota in Hydrothermal Sediment.</title>
        <authorList>
            <person name="Zhou Z."/>
            <person name="Liu Y."/>
            <person name="Xu W."/>
            <person name="Pan J."/>
            <person name="Luo Z.H."/>
            <person name="Li M."/>
        </authorList>
    </citation>
    <scope>NUCLEOTIDE SEQUENCE [LARGE SCALE GENOMIC DNA]</scope>
    <source>
        <strain evidence="3">SpSt-479</strain>
    </source>
</reference>
<sequence>MLYLKRIFSVLIIQFILLQLFSQNLIAQSLIQSGPMVGYSAMREVGLWLQTKSEAEILIKYWNIREPQKKFSTNSVRTTKDKAFTAKLIAEGLEPGQVYNYEVYVNNKKVSFNYELKFQTQKLWQWREDPPEFSFVTGSCFYVNEEQYDRPGKPYGSDYQIVESIYKTKPDFMLWLGDNYYLREADWDSWSGILHRITHTRSLPELQPLLGSVHHYAIWDDHDFGPNNSDRGFWNKDKTLEAFKLFWINPSYGINDGEGITTFFEWADVDFFLLDNRFFRAPNNLNDENKPMLGNKQIEWLIDNLVSSQASFKIIAVGGQVLNPVSGRGIETYELFKKEKERLLELIDKNKIEGVIFLSGDRHHSEVSKLERENAYPLYDLTVSSLTAGVAPGKEENNPYRISESVDQHNFAKITVNGPRKNRVLECNFYDVNGKFISGIKINENELKYLSEGK</sequence>
<dbReference type="PANTHER" id="PTHR33987:SF1">
    <property type="entry name" value="CALCINEURIN-LIKE METALLO-PHOSPHOESTERASE SUPERFAMILY PROTEIN"/>
    <property type="match status" value="1"/>
</dbReference>
<dbReference type="Pfam" id="PF09423">
    <property type="entry name" value="PhoD"/>
    <property type="match status" value="1"/>
</dbReference>
<dbReference type="InterPro" id="IPR029052">
    <property type="entry name" value="Metallo-depent_PP-like"/>
</dbReference>
<proteinExistence type="predicted"/>
<protein>
    <submittedName>
        <fullName evidence="3">Alkaline phosphatase family protein</fullName>
    </submittedName>
</protein>
<feature type="domain" description="DUF7800" evidence="2">
    <location>
        <begin position="31"/>
        <end position="121"/>
    </location>
</feature>
<dbReference type="SUPFAM" id="SSF56300">
    <property type="entry name" value="Metallo-dependent phosphatases"/>
    <property type="match status" value="1"/>
</dbReference>
<evidence type="ECO:0000313" key="3">
    <source>
        <dbReference type="EMBL" id="HFI90707.1"/>
    </source>
</evidence>
<accession>A0A7V3E6V8</accession>
<dbReference type="InterPro" id="IPR038607">
    <property type="entry name" value="PhoD-like_sf"/>
</dbReference>
<dbReference type="PANTHER" id="PTHR33987">
    <property type="entry name" value="CALCINEURIN-LIKE METALLO-PHOSPHOESTERASE SUPERFAMILY PROTEIN"/>
    <property type="match status" value="1"/>
</dbReference>
<dbReference type="AlphaFoldDB" id="A0A7V3E6V8"/>
<dbReference type="InterPro" id="IPR056702">
    <property type="entry name" value="DUF7800"/>
</dbReference>
<evidence type="ECO:0000259" key="1">
    <source>
        <dbReference type="Pfam" id="PF09423"/>
    </source>
</evidence>